<protein>
    <submittedName>
        <fullName evidence="1">Sugar ABC transporter permease</fullName>
    </submittedName>
</protein>
<dbReference type="EMBL" id="LHPF02000006">
    <property type="protein sequence ID" value="PSC73780.1"/>
    <property type="molecule type" value="Genomic_DNA"/>
</dbReference>
<gene>
    <name evidence="1" type="ORF">C2E20_3205</name>
</gene>
<accession>A0A2P6VI70</accession>
<organism evidence="1 2">
    <name type="scientific">Micractinium conductrix</name>
    <dbReference type="NCBI Taxonomy" id="554055"/>
    <lineage>
        <taxon>Eukaryota</taxon>
        <taxon>Viridiplantae</taxon>
        <taxon>Chlorophyta</taxon>
        <taxon>core chlorophytes</taxon>
        <taxon>Trebouxiophyceae</taxon>
        <taxon>Chlorellales</taxon>
        <taxon>Chlorellaceae</taxon>
        <taxon>Chlorella clade</taxon>
        <taxon>Micractinium</taxon>
    </lineage>
</organism>
<reference evidence="1 2" key="1">
    <citation type="journal article" date="2018" name="Plant J.">
        <title>Genome sequences of Chlorella sorokiniana UTEX 1602 and Micractinium conductrix SAG 241.80: implications to maltose excretion by a green alga.</title>
        <authorList>
            <person name="Arriola M.B."/>
            <person name="Velmurugan N."/>
            <person name="Zhang Y."/>
            <person name="Plunkett M.H."/>
            <person name="Hondzo H."/>
            <person name="Barney B.M."/>
        </authorList>
    </citation>
    <scope>NUCLEOTIDE SEQUENCE [LARGE SCALE GENOMIC DNA]</scope>
    <source>
        <strain evidence="1 2">SAG 241.80</strain>
    </source>
</reference>
<comment type="caution">
    <text evidence="1">The sequence shown here is derived from an EMBL/GenBank/DDBJ whole genome shotgun (WGS) entry which is preliminary data.</text>
</comment>
<dbReference type="AlphaFoldDB" id="A0A2P6VI70"/>
<evidence type="ECO:0000313" key="2">
    <source>
        <dbReference type="Proteomes" id="UP000239649"/>
    </source>
</evidence>
<evidence type="ECO:0000313" key="1">
    <source>
        <dbReference type="EMBL" id="PSC73780.1"/>
    </source>
</evidence>
<sequence length="166" mass="16767">MEYRGAVGDGAGSCERSWLAACARAGRLGLRAGSGSLRVLPPPSGFAVFSGKIITCPEAVAEVTTDNGGNNARADGVFEADPFLPNLIPATPFAMVPGGNTNSIQIRTLGAANQCIYEFQLMQATNYIIGVGPVEWVSIFSAAARTAAPAAAAGLAALAAAGLLLG</sequence>
<dbReference type="Proteomes" id="UP000239649">
    <property type="component" value="Unassembled WGS sequence"/>
</dbReference>
<keyword evidence="2" id="KW-1185">Reference proteome</keyword>
<name>A0A2P6VI70_9CHLO</name>
<proteinExistence type="predicted"/>